<dbReference type="InterPro" id="IPR035906">
    <property type="entry name" value="MetI-like_sf"/>
</dbReference>
<name>A0ABP9V0R1_9BACT</name>
<dbReference type="InterPro" id="IPR000515">
    <property type="entry name" value="MetI-like"/>
</dbReference>
<reference evidence="13 14" key="1">
    <citation type="submission" date="2024-02" db="EMBL/GenBank/DDBJ databases">
        <title>Rubritalea halochordaticola NBRC 107102.</title>
        <authorList>
            <person name="Ichikawa N."/>
            <person name="Katano-Makiyama Y."/>
            <person name="Hidaka K."/>
        </authorList>
    </citation>
    <scope>NUCLEOTIDE SEQUENCE [LARGE SCALE GENOMIC DNA]</scope>
    <source>
        <strain evidence="13 14">NBRC 107102</strain>
    </source>
</reference>
<keyword evidence="6 9" id="KW-0812">Transmembrane</keyword>
<comment type="similarity">
    <text evidence="2 10">Belongs to the binding-protein-dependent transport system permease family. CysTW subfamily.</text>
</comment>
<feature type="transmembrane region" description="Helical" evidence="9">
    <location>
        <begin position="625"/>
        <end position="646"/>
    </location>
</feature>
<evidence type="ECO:0000313" key="14">
    <source>
        <dbReference type="Proteomes" id="UP001424741"/>
    </source>
</evidence>
<evidence type="ECO:0000256" key="7">
    <source>
        <dbReference type="ARBA" id="ARBA00022989"/>
    </source>
</evidence>
<evidence type="ECO:0000256" key="3">
    <source>
        <dbReference type="ARBA" id="ARBA00022448"/>
    </source>
</evidence>
<gene>
    <name evidence="13" type="ORF">Rhal01_01723</name>
</gene>
<dbReference type="InterPro" id="IPR051124">
    <property type="entry name" value="Phosphate_Transport_Permease"/>
</dbReference>
<keyword evidence="7 9" id="KW-1133">Transmembrane helix</keyword>
<keyword evidence="5 10" id="KW-0592">Phosphate transport</keyword>
<comment type="function">
    <text evidence="10">Part of the binding-protein-dependent transport system for phosphate; probably responsible for the translocation of the substrate across the membrane.</text>
</comment>
<evidence type="ECO:0000313" key="13">
    <source>
        <dbReference type="EMBL" id="GAA5495545.1"/>
    </source>
</evidence>
<dbReference type="SUPFAM" id="SSF161098">
    <property type="entry name" value="MetI-like"/>
    <property type="match status" value="1"/>
</dbReference>
<dbReference type="PANTHER" id="PTHR30425">
    <property type="entry name" value="PHOSPHATE TRANSPORT SYSTEM PERMEASE PROTEIN PST"/>
    <property type="match status" value="1"/>
</dbReference>
<organism evidence="13 14">
    <name type="scientific">Rubritalea halochordaticola</name>
    <dbReference type="NCBI Taxonomy" id="714537"/>
    <lineage>
        <taxon>Bacteria</taxon>
        <taxon>Pseudomonadati</taxon>
        <taxon>Verrucomicrobiota</taxon>
        <taxon>Verrucomicrobiia</taxon>
        <taxon>Verrucomicrobiales</taxon>
        <taxon>Rubritaleaceae</taxon>
        <taxon>Rubritalea</taxon>
    </lineage>
</organism>
<sequence length="656" mass="73479">MKSSNIAKNKNPFHKKSGFKVLGIGKQEAIKYFFGGNATMAIIVISLIIFFLIYHAWSFFPDYRKSLTLYRQSGQEFIDYADEQLTAQKELSSLAVQAREYEIMDRLGALYFVTQVHASFKSQVLKEISSERKELKRAESRLEDLRDKDPQQADRIQDAEKNLADAREALRAEATKVIGDIDYSDLTDKTWVTDKKYLESIRQSVVENIITGENTEFLKAIKESESKAKAEIDALPFIQDLAEARKLFQEPQKEFSTFVEEIRNIASNNKSQALTYTSAGARKEALLKAAELARDEETKKRKLIEAERVLTTEPDYAKLNEPLYNSLDKHQEVLTKLTEKTKEALAKVPSADQFEGKRARRRINKVHELEETIFDLFDEKRKNMEEWDHTKQVPMLKAVTGFFFGTKWVTNSSWQDFYGIIPLLAGSVCVALVAIVIAVPFSVGGAIYVNRLASPFEQKFIKPVIEFIGAIPSIVLAFFGVVVLGNFLVENTQYSFVSWIPGLPVENRLTILNAGILLALMSVPTIFTLAEDALNNVPKSYKEASLALGATRIQTILKVIIPSASSGIIAAVLLGFGRIIGETMVVLLVMGGRIAIPESITDPAHSMTGILAQEIGEVDEGSLHWGALFMVGLVLFVIALSLNYIAQIILRKFSKH</sequence>
<evidence type="ECO:0000259" key="12">
    <source>
        <dbReference type="PROSITE" id="PS50928"/>
    </source>
</evidence>
<dbReference type="InterPro" id="IPR011864">
    <property type="entry name" value="Phosphate_PstC"/>
</dbReference>
<feature type="coiled-coil region" evidence="11">
    <location>
        <begin position="287"/>
        <end position="347"/>
    </location>
</feature>
<feature type="coiled-coil region" evidence="11">
    <location>
        <begin position="121"/>
        <end position="176"/>
    </location>
</feature>
<keyword evidence="14" id="KW-1185">Reference proteome</keyword>
<keyword evidence="11" id="KW-0175">Coiled coil</keyword>
<evidence type="ECO:0000256" key="9">
    <source>
        <dbReference type="RuleBase" id="RU363032"/>
    </source>
</evidence>
<dbReference type="NCBIfam" id="TIGR02138">
    <property type="entry name" value="phosphate_pstC"/>
    <property type="match status" value="1"/>
</dbReference>
<evidence type="ECO:0000256" key="4">
    <source>
        <dbReference type="ARBA" id="ARBA00022475"/>
    </source>
</evidence>
<dbReference type="Pfam" id="PF00528">
    <property type="entry name" value="BPD_transp_1"/>
    <property type="match status" value="1"/>
</dbReference>
<evidence type="ECO:0000256" key="11">
    <source>
        <dbReference type="SAM" id="Coils"/>
    </source>
</evidence>
<feature type="domain" description="ABC transmembrane type-1" evidence="12">
    <location>
        <begin position="424"/>
        <end position="646"/>
    </location>
</feature>
<comment type="caution">
    <text evidence="13">The sequence shown here is derived from an EMBL/GenBank/DDBJ whole genome shotgun (WGS) entry which is preliminary data.</text>
</comment>
<dbReference type="PANTHER" id="PTHR30425:SF1">
    <property type="entry name" value="PHOSPHATE TRANSPORT SYSTEM PERMEASE PROTEIN PSTC"/>
    <property type="match status" value="1"/>
</dbReference>
<feature type="transmembrane region" description="Helical" evidence="9">
    <location>
        <begin position="509"/>
        <end position="530"/>
    </location>
</feature>
<evidence type="ECO:0000256" key="2">
    <source>
        <dbReference type="ARBA" id="ARBA00007069"/>
    </source>
</evidence>
<evidence type="ECO:0000256" key="5">
    <source>
        <dbReference type="ARBA" id="ARBA00022592"/>
    </source>
</evidence>
<feature type="transmembrane region" description="Helical" evidence="9">
    <location>
        <begin position="32"/>
        <end position="57"/>
    </location>
</feature>
<evidence type="ECO:0000256" key="8">
    <source>
        <dbReference type="ARBA" id="ARBA00023136"/>
    </source>
</evidence>
<comment type="subcellular location">
    <subcellularLocation>
        <location evidence="1 9">Cell membrane</location>
        <topology evidence="1 9">Multi-pass membrane protein</topology>
    </subcellularLocation>
</comment>
<proteinExistence type="inferred from homology"/>
<dbReference type="Gene3D" id="1.10.3720.10">
    <property type="entry name" value="MetI-like"/>
    <property type="match status" value="1"/>
</dbReference>
<keyword evidence="8 9" id="KW-0472">Membrane</keyword>
<keyword evidence="3 9" id="KW-0813">Transport</keyword>
<dbReference type="Proteomes" id="UP001424741">
    <property type="component" value="Unassembled WGS sequence"/>
</dbReference>
<evidence type="ECO:0000256" key="10">
    <source>
        <dbReference type="RuleBase" id="RU363054"/>
    </source>
</evidence>
<dbReference type="EMBL" id="BAABRL010000004">
    <property type="protein sequence ID" value="GAA5495545.1"/>
    <property type="molecule type" value="Genomic_DNA"/>
</dbReference>
<evidence type="ECO:0000256" key="6">
    <source>
        <dbReference type="ARBA" id="ARBA00022692"/>
    </source>
</evidence>
<dbReference type="RefSeq" id="WP_346188327.1">
    <property type="nucleotide sequence ID" value="NZ_BAABRL010000004.1"/>
</dbReference>
<feature type="transmembrane region" description="Helical" evidence="9">
    <location>
        <begin position="464"/>
        <end position="489"/>
    </location>
</feature>
<keyword evidence="4 10" id="KW-1003">Cell membrane</keyword>
<feature type="transmembrane region" description="Helical" evidence="9">
    <location>
        <begin position="559"/>
        <end position="580"/>
    </location>
</feature>
<dbReference type="CDD" id="cd06261">
    <property type="entry name" value="TM_PBP2"/>
    <property type="match status" value="1"/>
</dbReference>
<protein>
    <recommendedName>
        <fullName evidence="10">Phosphate transport system permease protein</fullName>
    </recommendedName>
</protein>
<feature type="transmembrane region" description="Helical" evidence="9">
    <location>
        <begin position="417"/>
        <end position="443"/>
    </location>
</feature>
<evidence type="ECO:0000256" key="1">
    <source>
        <dbReference type="ARBA" id="ARBA00004651"/>
    </source>
</evidence>
<accession>A0ABP9V0R1</accession>
<dbReference type="PROSITE" id="PS50928">
    <property type="entry name" value="ABC_TM1"/>
    <property type="match status" value="1"/>
</dbReference>